<evidence type="ECO:0000256" key="4">
    <source>
        <dbReference type="ARBA" id="ARBA00023136"/>
    </source>
</evidence>
<evidence type="ECO:0000256" key="1">
    <source>
        <dbReference type="ARBA" id="ARBA00004141"/>
    </source>
</evidence>
<keyword evidence="7" id="KW-1185">Reference proteome</keyword>
<reference evidence="6" key="1">
    <citation type="journal article" date="2022" name="Cell">
        <title>Design, construction, and in vivo augmentation of a complex gut microbiome.</title>
        <authorList>
            <person name="Cheng A.G."/>
            <person name="Ho P.Y."/>
            <person name="Aranda-Diaz A."/>
            <person name="Jain S."/>
            <person name="Yu F.B."/>
            <person name="Meng X."/>
            <person name="Wang M."/>
            <person name="Iakiviak M."/>
            <person name="Nagashima K."/>
            <person name="Zhao A."/>
            <person name="Murugkar P."/>
            <person name="Patil A."/>
            <person name="Atabakhsh K."/>
            <person name="Weakley A."/>
            <person name="Yan J."/>
            <person name="Brumbaugh A.R."/>
            <person name="Higginbottom S."/>
            <person name="Dimas A."/>
            <person name="Shiver A.L."/>
            <person name="Deutschbauer A."/>
            <person name="Neff N."/>
            <person name="Sonnenburg J.L."/>
            <person name="Huang K.C."/>
            <person name="Fischbach M.A."/>
        </authorList>
    </citation>
    <scope>NUCLEOTIDE SEQUENCE</scope>
    <source>
        <strain evidence="6">DSM 19829</strain>
    </source>
</reference>
<protein>
    <submittedName>
        <fullName evidence="6">CvpA family protein</fullName>
    </submittedName>
</protein>
<gene>
    <name evidence="6" type="ORF">NQ502_05035</name>
</gene>
<name>A0ABY5VLL4_9FIRM</name>
<evidence type="ECO:0000256" key="5">
    <source>
        <dbReference type="SAM" id="Phobius"/>
    </source>
</evidence>
<evidence type="ECO:0000313" key="6">
    <source>
        <dbReference type="EMBL" id="UWP60408.1"/>
    </source>
</evidence>
<feature type="transmembrane region" description="Helical" evidence="5">
    <location>
        <begin position="147"/>
        <end position="167"/>
    </location>
</feature>
<evidence type="ECO:0000256" key="2">
    <source>
        <dbReference type="ARBA" id="ARBA00022692"/>
    </source>
</evidence>
<organism evidence="6 7">
    <name type="scientific">Ruminococcus gauvreauii</name>
    <dbReference type="NCBI Taxonomy" id="438033"/>
    <lineage>
        <taxon>Bacteria</taxon>
        <taxon>Bacillati</taxon>
        <taxon>Bacillota</taxon>
        <taxon>Clostridia</taxon>
        <taxon>Eubacteriales</taxon>
        <taxon>Oscillospiraceae</taxon>
        <taxon>Ruminococcus</taxon>
    </lineage>
</organism>
<accession>A0ABY5VLL4</accession>
<evidence type="ECO:0000256" key="3">
    <source>
        <dbReference type="ARBA" id="ARBA00022989"/>
    </source>
</evidence>
<comment type="subcellular location">
    <subcellularLocation>
        <location evidence="1">Membrane</location>
        <topology evidence="1">Multi-pass membrane protein</topology>
    </subcellularLocation>
</comment>
<keyword evidence="2 5" id="KW-0812">Transmembrane</keyword>
<proteinExistence type="predicted"/>
<feature type="transmembrane region" description="Helical" evidence="5">
    <location>
        <begin position="29"/>
        <end position="48"/>
    </location>
</feature>
<dbReference type="Proteomes" id="UP001060164">
    <property type="component" value="Chromosome"/>
</dbReference>
<dbReference type="RefSeq" id="WP_028529149.1">
    <property type="nucleotide sequence ID" value="NZ_CABLBR010000019.1"/>
</dbReference>
<sequence>MNWLFWVLLVFTVLLVIRGARKGFFRTAVSMVSMILVLLIVSWINPYVGEFLRKSTPVYDFVQENCERVLMSQAAESAGLPEGTDLPEDSEIPLEEQIKIIEGTPLPELVKQALLENNNSEIYGTLGVESFTDYITGYIAYYITNGIGFLLSFVIATIILKVILYAIDILTGLPVISFFNVIGGMLLGIVQSVLWIWVIFLIITMVSNTEVGAVLMHQIESDIVLHYLYEKNALLNVILSVIMG</sequence>
<keyword evidence="3 5" id="KW-1133">Transmembrane helix</keyword>
<keyword evidence="4 5" id="KW-0472">Membrane</keyword>
<dbReference type="EMBL" id="CP102290">
    <property type="protein sequence ID" value="UWP60408.1"/>
    <property type="molecule type" value="Genomic_DNA"/>
</dbReference>
<dbReference type="Pfam" id="PF02674">
    <property type="entry name" value="Colicin_V"/>
    <property type="match status" value="1"/>
</dbReference>
<evidence type="ECO:0000313" key="7">
    <source>
        <dbReference type="Proteomes" id="UP001060164"/>
    </source>
</evidence>
<dbReference type="InterPro" id="IPR003825">
    <property type="entry name" value="Colicin-V_CvpA"/>
</dbReference>
<feature type="transmembrane region" description="Helical" evidence="5">
    <location>
        <begin position="179"/>
        <end position="206"/>
    </location>
</feature>